<keyword evidence="2" id="KW-1185">Reference proteome</keyword>
<dbReference type="Proteomes" id="UP000272464">
    <property type="component" value="Unassembled WGS sequence"/>
</dbReference>
<dbReference type="AlphaFoldDB" id="A0A3S1B5Z8"/>
<dbReference type="OrthoDB" id="2621562at2"/>
<accession>A0A3S1B5Z8</accession>
<reference evidence="1 2" key="1">
    <citation type="submission" date="2018-12" db="EMBL/GenBank/DDBJ databases">
        <authorList>
            <person name="Sun L."/>
            <person name="Chen Z."/>
        </authorList>
    </citation>
    <scope>NUCLEOTIDE SEQUENCE [LARGE SCALE GENOMIC DNA]</scope>
    <source>
        <strain evidence="1 2">3-5-3</strain>
    </source>
</reference>
<gene>
    <name evidence="1" type="ORF">EJP77_10525</name>
</gene>
<dbReference type="RefSeq" id="WP_127199191.1">
    <property type="nucleotide sequence ID" value="NZ_RZNX01000003.1"/>
</dbReference>
<evidence type="ECO:0000313" key="2">
    <source>
        <dbReference type="Proteomes" id="UP000272464"/>
    </source>
</evidence>
<dbReference type="SUPFAM" id="SSF49373">
    <property type="entry name" value="Invasin/intimin cell-adhesion fragments"/>
    <property type="match status" value="1"/>
</dbReference>
<dbReference type="EMBL" id="RZNX01000003">
    <property type="protein sequence ID" value="RUT31811.1"/>
    <property type="molecule type" value="Genomic_DNA"/>
</dbReference>
<comment type="caution">
    <text evidence="1">The sequence shown here is derived from an EMBL/GenBank/DDBJ whole genome shotgun (WGS) entry which is preliminary data.</text>
</comment>
<name>A0A3S1B5Z8_9BACL</name>
<protein>
    <submittedName>
        <fullName evidence="1">Uncharacterized protein</fullName>
    </submittedName>
</protein>
<sequence length="146" mass="16209">MPNYYAQIDADGRVEGLSELSGEVLSELLIPIDEEHYKNPNLMFTRYVHGAFEGIHSDIRADKTTITGDGKDVLTLQIVVSDWKGQLLREYNEPILVEVSGIQQQVKCSDGAAEITITSEEPGEFRVRTLGLDRNAEMKVVVNSGN</sequence>
<dbReference type="Gene3D" id="2.60.40.10">
    <property type="entry name" value="Immunoglobulins"/>
    <property type="match status" value="1"/>
</dbReference>
<evidence type="ECO:0000313" key="1">
    <source>
        <dbReference type="EMBL" id="RUT31811.1"/>
    </source>
</evidence>
<proteinExistence type="predicted"/>
<dbReference type="InterPro" id="IPR008964">
    <property type="entry name" value="Invasin/intimin_cell_adhesion"/>
</dbReference>
<dbReference type="InterPro" id="IPR013783">
    <property type="entry name" value="Ig-like_fold"/>
</dbReference>
<organism evidence="1 2">
    <name type="scientific">Paenibacillus zeisoli</name>
    <dbReference type="NCBI Taxonomy" id="2496267"/>
    <lineage>
        <taxon>Bacteria</taxon>
        <taxon>Bacillati</taxon>
        <taxon>Bacillota</taxon>
        <taxon>Bacilli</taxon>
        <taxon>Bacillales</taxon>
        <taxon>Paenibacillaceae</taxon>
        <taxon>Paenibacillus</taxon>
    </lineage>
</organism>